<sequence length="348" mass="40757">MDKIIVGVYIGLLVMSYAAFYNTSSDFTIRPLHVQFSARLDSIYRTRDKELSLVAQTENITKKELWDLETILRSASFRNKTIILTTINEAWAAPNSLIDIFMESFHVGDGTQDLLDHVLMVALDQKAYDRCQAIHVHCFKLMTEVDLSGEKLFMTKDYVKLVWKRIDLMRIVLKMGYNLVFSDADILWLRDPFSYLSIDAVDAAFSCDFFNGNETDLANTPNTGFLYFQSTNRTLELFNLWMRFREFHPSMHDQDVMGIMKSSKEFANLKIKVRFLNTNIISGFCSVSQEFENICTMHANCCTSIERKMHDLRLVLRRWKYLKSHKRARKKLKRIPWRVPKECVRSWT</sequence>
<name>A0ACC2EP14_DIPCM</name>
<keyword evidence="2" id="KW-1185">Reference proteome</keyword>
<protein>
    <submittedName>
        <fullName evidence="1">Uncharacterized protein</fullName>
    </submittedName>
</protein>
<dbReference type="EMBL" id="CM055092">
    <property type="protein sequence ID" value="KAJ7568222.1"/>
    <property type="molecule type" value="Genomic_DNA"/>
</dbReference>
<reference evidence="2" key="1">
    <citation type="journal article" date="2024" name="Proc. Natl. Acad. Sci. U.S.A.">
        <title>Extraordinary preservation of gene collinearity over three hundred million years revealed in homosporous lycophytes.</title>
        <authorList>
            <person name="Li C."/>
            <person name="Wickell D."/>
            <person name="Kuo L.Y."/>
            <person name="Chen X."/>
            <person name="Nie B."/>
            <person name="Liao X."/>
            <person name="Peng D."/>
            <person name="Ji J."/>
            <person name="Jenkins J."/>
            <person name="Williams M."/>
            <person name="Shu S."/>
            <person name="Plott C."/>
            <person name="Barry K."/>
            <person name="Rajasekar S."/>
            <person name="Grimwood J."/>
            <person name="Han X."/>
            <person name="Sun S."/>
            <person name="Hou Z."/>
            <person name="He W."/>
            <person name="Dai G."/>
            <person name="Sun C."/>
            <person name="Schmutz J."/>
            <person name="Leebens-Mack J.H."/>
            <person name="Li F.W."/>
            <person name="Wang L."/>
        </authorList>
    </citation>
    <scope>NUCLEOTIDE SEQUENCE [LARGE SCALE GENOMIC DNA]</scope>
    <source>
        <strain evidence="2">cv. PW_Plant_1</strain>
    </source>
</reference>
<comment type="caution">
    <text evidence="1">The sequence shown here is derived from an EMBL/GenBank/DDBJ whole genome shotgun (WGS) entry which is preliminary data.</text>
</comment>
<accession>A0ACC2EP14</accession>
<dbReference type="Proteomes" id="UP001162992">
    <property type="component" value="Chromosome 1"/>
</dbReference>
<evidence type="ECO:0000313" key="1">
    <source>
        <dbReference type="EMBL" id="KAJ7568222.1"/>
    </source>
</evidence>
<evidence type="ECO:0000313" key="2">
    <source>
        <dbReference type="Proteomes" id="UP001162992"/>
    </source>
</evidence>
<gene>
    <name evidence="1" type="ORF">O6H91_01G023900</name>
</gene>
<organism evidence="1 2">
    <name type="scientific">Diphasiastrum complanatum</name>
    <name type="common">Issler's clubmoss</name>
    <name type="synonym">Lycopodium complanatum</name>
    <dbReference type="NCBI Taxonomy" id="34168"/>
    <lineage>
        <taxon>Eukaryota</taxon>
        <taxon>Viridiplantae</taxon>
        <taxon>Streptophyta</taxon>
        <taxon>Embryophyta</taxon>
        <taxon>Tracheophyta</taxon>
        <taxon>Lycopodiopsida</taxon>
        <taxon>Lycopodiales</taxon>
        <taxon>Lycopodiaceae</taxon>
        <taxon>Lycopodioideae</taxon>
        <taxon>Diphasiastrum</taxon>
    </lineage>
</organism>
<proteinExistence type="predicted"/>